<dbReference type="Pfam" id="PF07654">
    <property type="entry name" value="C1-set"/>
    <property type="match status" value="1"/>
</dbReference>
<evidence type="ECO:0000313" key="4">
    <source>
        <dbReference type="Proteomes" id="UP000261580"/>
    </source>
</evidence>
<dbReference type="Gene3D" id="3.30.500.10">
    <property type="entry name" value="MHC class I-like antigen recognition-like"/>
    <property type="match status" value="1"/>
</dbReference>
<dbReference type="Proteomes" id="UP000261580">
    <property type="component" value="Unassembled WGS sequence"/>
</dbReference>
<dbReference type="Gene3D" id="2.60.40.10">
    <property type="entry name" value="Immunoglobulins"/>
    <property type="match status" value="1"/>
</dbReference>
<dbReference type="AlphaFoldDB" id="A0A3Q4H8N0"/>
<keyword evidence="4" id="KW-1185">Reference proteome</keyword>
<dbReference type="PANTHER" id="PTHR16675:SF237">
    <property type="entry name" value="MHC CLASS I ANTIGEN TRANSCRIPT VARIANT 1-RELATED"/>
    <property type="match status" value="1"/>
</dbReference>
<dbReference type="InterPro" id="IPR037055">
    <property type="entry name" value="MHC_I-like_Ag-recog_sf"/>
</dbReference>
<dbReference type="GO" id="GO:0005615">
    <property type="term" value="C:extracellular space"/>
    <property type="evidence" value="ECO:0007669"/>
    <property type="project" value="TreeGrafter"/>
</dbReference>
<dbReference type="Pfam" id="PF00129">
    <property type="entry name" value="MHC_I"/>
    <property type="match status" value="1"/>
</dbReference>
<dbReference type="SMART" id="SM00407">
    <property type="entry name" value="IGc1"/>
    <property type="match status" value="1"/>
</dbReference>
<sequence length="365" mass="41155">TRKTDTAVNILKYFVTGGSGHPNISEFMYVGVLDGIEVVYCDASKKILEPRQDWVKKLFDDKPDIFEGFTQGCFEAHVNFYTHLISDLNQHLNQREGVHILQCIIGNEWNKNSGEVTGFLHFGYDREGIFDFDLNTKTWIPLKPELYSAKPMMGGDRITYTEALLRIAIPYELTLFLDYGSSALNKTVFPSVSLLQKTPSSPVSCHATGFYPDKAMMFWRKDGVEIHEGVDPGEILPNNDGTFQMSMSVDLNVSSVTTEDWSRYDCVFQLSDGEDNIITSLNKTMIRTNWVENITKGEGKSFDSFCLLVLCILVIVQNLNKFQNSTVSLIHKTIGYLFLFLAFQSGNIIGVKSQPHNFSVSALLN</sequence>
<dbReference type="InterPro" id="IPR007110">
    <property type="entry name" value="Ig-like_dom"/>
</dbReference>
<dbReference type="GeneTree" id="ENSGT01120000271828"/>
<proteinExistence type="predicted"/>
<organism evidence="3 4">
    <name type="scientific">Neolamprologus brichardi</name>
    <name type="common">Fairy cichlid</name>
    <name type="synonym">Lamprologus brichardi</name>
    <dbReference type="NCBI Taxonomy" id="32507"/>
    <lineage>
        <taxon>Eukaryota</taxon>
        <taxon>Metazoa</taxon>
        <taxon>Chordata</taxon>
        <taxon>Craniata</taxon>
        <taxon>Vertebrata</taxon>
        <taxon>Euteleostomi</taxon>
        <taxon>Actinopterygii</taxon>
        <taxon>Neopterygii</taxon>
        <taxon>Teleostei</taxon>
        <taxon>Neoteleostei</taxon>
        <taxon>Acanthomorphata</taxon>
        <taxon>Ovalentaria</taxon>
        <taxon>Cichlomorphae</taxon>
        <taxon>Cichliformes</taxon>
        <taxon>Cichlidae</taxon>
        <taxon>African cichlids</taxon>
        <taxon>Pseudocrenilabrinae</taxon>
        <taxon>Lamprologini</taxon>
        <taxon>Neolamprologus</taxon>
    </lineage>
</organism>
<dbReference type="Bgee" id="ENSNBRG00000014467">
    <property type="expression patterns" value="Expressed in zone of skin and 1 other cell type or tissue"/>
</dbReference>
<name>A0A3Q4H8N0_NEOBR</name>
<dbReference type="GO" id="GO:0009897">
    <property type="term" value="C:external side of plasma membrane"/>
    <property type="evidence" value="ECO:0007669"/>
    <property type="project" value="TreeGrafter"/>
</dbReference>
<dbReference type="PROSITE" id="PS50835">
    <property type="entry name" value="IG_LIKE"/>
    <property type="match status" value="1"/>
</dbReference>
<dbReference type="InterPro" id="IPR050208">
    <property type="entry name" value="MHC_class-I_related"/>
</dbReference>
<evidence type="ECO:0000256" key="1">
    <source>
        <dbReference type="ARBA" id="ARBA00023180"/>
    </source>
</evidence>
<reference evidence="3" key="1">
    <citation type="submission" date="2025-08" db="UniProtKB">
        <authorList>
            <consortium name="Ensembl"/>
        </authorList>
    </citation>
    <scope>IDENTIFICATION</scope>
</reference>
<dbReference type="InterPro" id="IPR011162">
    <property type="entry name" value="MHC_I/II-like_Ag-recog"/>
</dbReference>
<dbReference type="InterPro" id="IPR011161">
    <property type="entry name" value="MHC_I-like_Ag-recog"/>
</dbReference>
<dbReference type="InterPro" id="IPR003597">
    <property type="entry name" value="Ig_C1-set"/>
</dbReference>
<dbReference type="PANTHER" id="PTHR16675">
    <property type="entry name" value="MHC CLASS I-RELATED"/>
    <property type="match status" value="1"/>
</dbReference>
<dbReference type="SUPFAM" id="SSF48726">
    <property type="entry name" value="Immunoglobulin"/>
    <property type="match status" value="1"/>
</dbReference>
<dbReference type="GO" id="GO:0006955">
    <property type="term" value="P:immune response"/>
    <property type="evidence" value="ECO:0007669"/>
    <property type="project" value="TreeGrafter"/>
</dbReference>
<accession>A0A3Q4H8N0</accession>
<dbReference type="Ensembl" id="ENSNBRT00000019777.1">
    <property type="protein sequence ID" value="ENSNBRP00000019265.1"/>
    <property type="gene ID" value="ENSNBRG00000014467.1"/>
</dbReference>
<dbReference type="InterPro" id="IPR036179">
    <property type="entry name" value="Ig-like_dom_sf"/>
</dbReference>
<evidence type="ECO:0000313" key="3">
    <source>
        <dbReference type="Ensembl" id="ENSNBRP00000019265.1"/>
    </source>
</evidence>
<reference evidence="3" key="2">
    <citation type="submission" date="2025-09" db="UniProtKB">
        <authorList>
            <consortium name="Ensembl"/>
        </authorList>
    </citation>
    <scope>IDENTIFICATION</scope>
</reference>
<feature type="domain" description="Ig-like" evidence="2">
    <location>
        <begin position="190"/>
        <end position="282"/>
    </location>
</feature>
<protein>
    <recommendedName>
        <fullName evidence="2">Ig-like domain-containing protein</fullName>
    </recommendedName>
</protein>
<dbReference type="InterPro" id="IPR013783">
    <property type="entry name" value="Ig-like_fold"/>
</dbReference>
<dbReference type="FunFam" id="2.60.40.10:FF:000943">
    <property type="entry name" value="Classical MHC class I molecule, alpha-chain"/>
    <property type="match status" value="1"/>
</dbReference>
<dbReference type="STRING" id="32507.ENSNBRP00000019265"/>
<keyword evidence="1" id="KW-0325">Glycoprotein</keyword>
<evidence type="ECO:0000259" key="2">
    <source>
        <dbReference type="PROSITE" id="PS50835"/>
    </source>
</evidence>
<dbReference type="SUPFAM" id="SSF54452">
    <property type="entry name" value="MHC antigen-recognition domain"/>
    <property type="match status" value="1"/>
</dbReference>